<comment type="caution">
    <text evidence="4">The sequence shown here is derived from an EMBL/GenBank/DDBJ whole genome shotgun (WGS) entry which is preliminary data.</text>
</comment>
<evidence type="ECO:0000256" key="3">
    <source>
        <dbReference type="SAM" id="SignalP"/>
    </source>
</evidence>
<gene>
    <name evidence="4" type="ORF">CLV41_1033</name>
</gene>
<keyword evidence="5" id="KW-1185">Reference proteome</keyword>
<proteinExistence type="predicted"/>
<evidence type="ECO:0000256" key="1">
    <source>
        <dbReference type="SAM" id="Coils"/>
    </source>
</evidence>
<feature type="chain" id="PRO_5015430387" evidence="3">
    <location>
        <begin position="28"/>
        <end position="191"/>
    </location>
</feature>
<dbReference type="Proteomes" id="UP000236959">
    <property type="component" value="Unassembled WGS sequence"/>
</dbReference>
<dbReference type="RefSeq" id="WP_103222045.1">
    <property type="nucleotide sequence ID" value="NZ_PPCN01000003.1"/>
</dbReference>
<feature type="signal peptide" evidence="3">
    <location>
        <begin position="1"/>
        <end position="27"/>
    </location>
</feature>
<dbReference type="AlphaFoldDB" id="A0A2S3UWN0"/>
<keyword evidence="3" id="KW-0732">Signal</keyword>
<evidence type="ECO:0000313" key="4">
    <source>
        <dbReference type="EMBL" id="POF32084.1"/>
    </source>
</evidence>
<evidence type="ECO:0000313" key="5">
    <source>
        <dbReference type="Proteomes" id="UP000236959"/>
    </source>
</evidence>
<organism evidence="4 5">
    <name type="scientific">Roseibium marinum</name>
    <dbReference type="NCBI Taxonomy" id="281252"/>
    <lineage>
        <taxon>Bacteria</taxon>
        <taxon>Pseudomonadati</taxon>
        <taxon>Pseudomonadota</taxon>
        <taxon>Alphaproteobacteria</taxon>
        <taxon>Hyphomicrobiales</taxon>
        <taxon>Stappiaceae</taxon>
        <taxon>Roseibium</taxon>
    </lineage>
</organism>
<evidence type="ECO:0000256" key="2">
    <source>
        <dbReference type="SAM" id="MobiDB-lite"/>
    </source>
</evidence>
<feature type="region of interest" description="Disordered" evidence="2">
    <location>
        <begin position="113"/>
        <end position="154"/>
    </location>
</feature>
<reference evidence="4 5" key="1">
    <citation type="submission" date="2018-01" db="EMBL/GenBank/DDBJ databases">
        <title>Genomic Encyclopedia of Archaeal and Bacterial Type Strains, Phase II (KMG-II): from individual species to whole genera.</title>
        <authorList>
            <person name="Goeker M."/>
        </authorList>
    </citation>
    <scope>NUCLEOTIDE SEQUENCE [LARGE SCALE GENOMIC DNA]</scope>
    <source>
        <strain evidence="4 5">DSM 17023</strain>
    </source>
</reference>
<sequence>MTFSKTLSASILGGVPVLAFLAAAAIAQDKVDPQASLAVTDGQPGRYSLVAVGDEILRVDRQNGTVSVCVERSDAWRCNPVPLAEDAYLAEINELSEEVDRLAVRIEELESGDVGETKKGSGKLLPPGSALDRPKSSDEGQDQPLKLHDKDDEELDKVLTFTESAMRRFFGMVRELQKDFQGEDEGEGKGN</sequence>
<dbReference type="OrthoDB" id="7870871at2"/>
<protein>
    <submittedName>
        <fullName evidence="4">Uncharacterized protein</fullName>
    </submittedName>
</protein>
<keyword evidence="1" id="KW-0175">Coiled coil</keyword>
<accession>A0A2S3UWN0</accession>
<feature type="coiled-coil region" evidence="1">
    <location>
        <begin position="85"/>
        <end position="112"/>
    </location>
</feature>
<dbReference type="EMBL" id="PPCN01000003">
    <property type="protein sequence ID" value="POF32084.1"/>
    <property type="molecule type" value="Genomic_DNA"/>
</dbReference>
<name>A0A2S3UWN0_9HYPH</name>